<dbReference type="Gene3D" id="3.30.1230.10">
    <property type="entry name" value="YlxR-like"/>
    <property type="match status" value="1"/>
</dbReference>
<sequence length="89" mass="10319">MNMKKIPMRKCIACGVQKPKKELIRVVKNNENEVFVDFTGKANGRGAYICKDKACFDLAIKKNAFNRALETKIEDEVFEKLKERLDEHE</sequence>
<dbReference type="NCBIfam" id="NF047356">
    <property type="entry name" value="RNA_bind_RnpM"/>
    <property type="match status" value="1"/>
</dbReference>
<proteinExistence type="predicted"/>
<evidence type="ECO:0000313" key="3">
    <source>
        <dbReference type="Proteomes" id="UP001158045"/>
    </source>
</evidence>
<dbReference type="Pfam" id="PF04296">
    <property type="entry name" value="YlxR"/>
    <property type="match status" value="1"/>
</dbReference>
<keyword evidence="3" id="KW-1185">Reference proteome</keyword>
<dbReference type="InterPro" id="IPR007393">
    <property type="entry name" value="YlxR_dom"/>
</dbReference>
<gene>
    <name evidence="2" type="ORF">QE109_00440</name>
</gene>
<dbReference type="PANTHER" id="PTHR34215:SF1">
    <property type="entry name" value="YLXR DOMAIN-CONTAINING PROTEIN"/>
    <property type="match status" value="1"/>
</dbReference>
<protein>
    <submittedName>
        <fullName evidence="2">YlxR family protein</fullName>
    </submittedName>
</protein>
<comment type="caution">
    <text evidence="2">The sequence shown here is derived from an EMBL/GenBank/DDBJ whole genome shotgun (WGS) entry which is preliminary data.</text>
</comment>
<dbReference type="EMBL" id="JARYZI010000001">
    <property type="protein sequence ID" value="MDH8676587.1"/>
    <property type="molecule type" value="Genomic_DNA"/>
</dbReference>
<name>A0ABT6N851_9FIRM</name>
<dbReference type="InterPro" id="IPR037465">
    <property type="entry name" value="YlxR"/>
</dbReference>
<reference evidence="2 3" key="1">
    <citation type="submission" date="2023-04" db="EMBL/GenBank/DDBJ databases">
        <title>Fusibacter bizertensis strain WBS, isolated from littoral bottom sediments of the Arctic seas - biochemical and genomic analysis.</title>
        <authorList>
            <person name="Brioukhanov A.L."/>
        </authorList>
    </citation>
    <scope>NUCLEOTIDE SEQUENCE [LARGE SCALE GENOMIC DNA]</scope>
    <source>
        <strain evidence="2 3">WBS</strain>
    </source>
</reference>
<organism evidence="2 3">
    <name type="scientific">Fusibacter bizertensis</name>
    <dbReference type="NCBI Taxonomy" id="1488331"/>
    <lineage>
        <taxon>Bacteria</taxon>
        <taxon>Bacillati</taxon>
        <taxon>Bacillota</taxon>
        <taxon>Clostridia</taxon>
        <taxon>Eubacteriales</taxon>
        <taxon>Eubacteriales Family XII. Incertae Sedis</taxon>
        <taxon>Fusibacter</taxon>
    </lineage>
</organism>
<dbReference type="CDD" id="cd00279">
    <property type="entry name" value="YlxR"/>
    <property type="match status" value="1"/>
</dbReference>
<feature type="domain" description="YlxR" evidence="1">
    <location>
        <begin position="9"/>
        <end position="82"/>
    </location>
</feature>
<dbReference type="SUPFAM" id="SSF64376">
    <property type="entry name" value="YlxR-like"/>
    <property type="match status" value="1"/>
</dbReference>
<evidence type="ECO:0000313" key="2">
    <source>
        <dbReference type="EMBL" id="MDH8676587.1"/>
    </source>
</evidence>
<dbReference type="InterPro" id="IPR035931">
    <property type="entry name" value="YlxR-like_sf"/>
</dbReference>
<accession>A0ABT6N851</accession>
<dbReference type="PANTHER" id="PTHR34215">
    <property type="entry name" value="BLL0784 PROTEIN"/>
    <property type="match status" value="1"/>
</dbReference>
<dbReference type="Proteomes" id="UP001158045">
    <property type="component" value="Unassembled WGS sequence"/>
</dbReference>
<evidence type="ECO:0000259" key="1">
    <source>
        <dbReference type="Pfam" id="PF04296"/>
    </source>
</evidence>
<dbReference type="RefSeq" id="WP_281092974.1">
    <property type="nucleotide sequence ID" value="NZ_JARYZI010000001.1"/>
</dbReference>